<protein>
    <recommendedName>
        <fullName evidence="2">Primase C-terminal 2 domain-containing protein</fullName>
    </recommendedName>
</protein>
<dbReference type="OrthoDB" id="9763644at2"/>
<comment type="caution">
    <text evidence="3">The sequence shown here is derived from an EMBL/GenBank/DDBJ whole genome shotgun (WGS) entry which is preliminary data.</text>
</comment>
<gene>
    <name evidence="3" type="ORF">Cva_00303</name>
</gene>
<organism evidence="3 4">
    <name type="scientific">Caedimonas varicaedens</name>
    <dbReference type="NCBI Taxonomy" id="1629334"/>
    <lineage>
        <taxon>Bacteria</taxon>
        <taxon>Pseudomonadati</taxon>
        <taxon>Pseudomonadota</taxon>
        <taxon>Alphaproteobacteria</taxon>
        <taxon>Holosporales</taxon>
        <taxon>Caedimonadaceae</taxon>
        <taxon>Caedimonas</taxon>
    </lineage>
</organism>
<dbReference type="AlphaFoldDB" id="A0A0K8MB32"/>
<proteinExistence type="predicted"/>
<reference evidence="3 4" key="1">
    <citation type="submission" date="2015-03" db="EMBL/GenBank/DDBJ databases">
        <title>Caedibacter varicaedens, whole genome shotgun sequence.</title>
        <authorList>
            <person name="Suzuki H."/>
            <person name="Dapper A.L."/>
            <person name="Gibson A.K."/>
            <person name="Jackson C."/>
            <person name="Lee H."/>
            <person name="Pejaver V.R."/>
            <person name="Doak T."/>
            <person name="Lynch M."/>
        </authorList>
    </citation>
    <scope>NUCLEOTIDE SEQUENCE [LARGE SCALE GENOMIC DNA]</scope>
</reference>
<dbReference type="Proteomes" id="UP000036771">
    <property type="component" value="Unassembled WGS sequence"/>
</dbReference>
<dbReference type="Pfam" id="PF13148">
    <property type="entry name" value="DUF3987"/>
    <property type="match status" value="1"/>
</dbReference>
<evidence type="ECO:0000313" key="4">
    <source>
        <dbReference type="Proteomes" id="UP000036771"/>
    </source>
</evidence>
<accession>A0A0K8MB32</accession>
<keyword evidence="4" id="KW-1185">Reference proteome</keyword>
<feature type="domain" description="Primase C-terminal 2" evidence="2">
    <location>
        <begin position="234"/>
        <end position="309"/>
    </location>
</feature>
<dbReference type="Pfam" id="PF08707">
    <property type="entry name" value="PriCT_2"/>
    <property type="match status" value="1"/>
</dbReference>
<feature type="region of interest" description="Disordered" evidence="1">
    <location>
        <begin position="200"/>
        <end position="228"/>
    </location>
</feature>
<sequence>MSPTPVDHLTIRFSLFKGGVQDVHPVLQTFTLQQMADFITPHDVPELQKEERQTLFSMVVFQPNTTRKKENVATMTGVVFDFDNKDAFIPIEEVLDRLNEKHILYYWYTTWSHTPERPRWRLILPFANELVIGLWGKIYEEAVFLIGNPPGIDHGASKDAARLWFTPCKQPGGVFMAQACREGRLINPYDLPSLLSPVEQEDMKRQQGRSRPQKREENPDNAVASSSFSLQQTKQALRYIDANCDYDHWLKVAMALHQHFKGSEEAFKLWKKWSSKSDKYPGEIILDRHWNSFGDKEEAVAIGTLIHLAKQGGYQSRALSEGMPLLASKDDQDVSEESVEIDEEEVAFDFSDYDHVDIYDFPNDLLRETYAYLLKCNSCEIPSYALGATLSLTGFLLRDSLQGLTGLRTNFMALVIGASGTGKTLTLNGVLEILDYVKQTSFYTGRLGSVQGCITHLEKNGGCLFLVQDEAIYELKSIRNKMAGNAEMRTEEFKMRVFSCPPSYTSDTTKHSEPIIIYRPFFSEFSVSTPDMLKHFSPGDITKGLLPRYLLLTTDQLFFKKKHYQRSDMSSALKGVLDEFKVQRKSRTVAVFNNEAHAYFQQFEQWVQRQRHQAFQKSESLFCARFDSLLARLPEHATKLALLGASKGMANYEMTLKSVAWGIAVALLSFKNIVNVVQTSIYENQCEEYRDRVLRIVHSFSKGEWVRKREILRKIRFLKVRDLDDILFRLQDEERIEIKPAPKNSLFIRSIMKGDKKNDANKS</sequence>
<evidence type="ECO:0000256" key="1">
    <source>
        <dbReference type="SAM" id="MobiDB-lite"/>
    </source>
</evidence>
<dbReference type="InterPro" id="IPR014819">
    <property type="entry name" value="PriCT_2"/>
</dbReference>
<dbReference type="InterPro" id="IPR025048">
    <property type="entry name" value="DUF3987"/>
</dbReference>
<dbReference type="EMBL" id="BBVC01000013">
    <property type="protein sequence ID" value="GAO97667.1"/>
    <property type="molecule type" value="Genomic_DNA"/>
</dbReference>
<dbReference type="STRING" id="1629334.Cva_00303"/>
<evidence type="ECO:0000259" key="2">
    <source>
        <dbReference type="Pfam" id="PF08707"/>
    </source>
</evidence>
<evidence type="ECO:0000313" key="3">
    <source>
        <dbReference type="EMBL" id="GAO97667.1"/>
    </source>
</evidence>
<dbReference type="GO" id="GO:0016817">
    <property type="term" value="F:hydrolase activity, acting on acid anhydrides"/>
    <property type="evidence" value="ECO:0007669"/>
    <property type="project" value="InterPro"/>
</dbReference>
<name>A0A0K8MB32_9PROT</name>